<sequence>MIQMSEGQKRQFDHMLSLLNNASSPEEVRYYFTEIQQFLDKLHTDEKPQLDQMEPKDLKKYEYMLKKMMEASTKKEVLYYEKEIHDLINKISPINY</sequence>
<accession>A0A1I2JRF2</accession>
<organism evidence="1 2">
    <name type="scientific">Halobacillus alkaliphilus</name>
    <dbReference type="NCBI Taxonomy" id="396056"/>
    <lineage>
        <taxon>Bacteria</taxon>
        <taxon>Bacillati</taxon>
        <taxon>Bacillota</taxon>
        <taxon>Bacilli</taxon>
        <taxon>Bacillales</taxon>
        <taxon>Bacillaceae</taxon>
        <taxon>Halobacillus</taxon>
    </lineage>
</organism>
<proteinExistence type="predicted"/>
<dbReference type="Proteomes" id="UP000198897">
    <property type="component" value="Unassembled WGS sequence"/>
</dbReference>
<keyword evidence="2" id="KW-1185">Reference proteome</keyword>
<evidence type="ECO:0000313" key="2">
    <source>
        <dbReference type="Proteomes" id="UP000198897"/>
    </source>
</evidence>
<gene>
    <name evidence="1" type="ORF">SAMN05216353_101282</name>
</gene>
<protein>
    <submittedName>
        <fullName evidence="1">Uncharacterized protein</fullName>
    </submittedName>
</protein>
<reference evidence="2" key="1">
    <citation type="submission" date="2016-10" db="EMBL/GenBank/DDBJ databases">
        <authorList>
            <person name="Varghese N."/>
            <person name="Submissions S."/>
        </authorList>
    </citation>
    <scope>NUCLEOTIDE SEQUENCE [LARGE SCALE GENOMIC DNA]</scope>
    <source>
        <strain evidence="2">FP5</strain>
    </source>
</reference>
<dbReference type="AlphaFoldDB" id="A0A1I2JRF2"/>
<dbReference type="RefSeq" id="WP_089749373.1">
    <property type="nucleotide sequence ID" value="NZ_FOOG01000001.1"/>
</dbReference>
<dbReference type="OrthoDB" id="2973630at2"/>
<name>A0A1I2JRF2_9BACI</name>
<evidence type="ECO:0000313" key="1">
    <source>
        <dbReference type="EMBL" id="SFF55346.1"/>
    </source>
</evidence>
<dbReference type="EMBL" id="FOOG01000001">
    <property type="protein sequence ID" value="SFF55346.1"/>
    <property type="molecule type" value="Genomic_DNA"/>
</dbReference>